<proteinExistence type="predicted"/>
<gene>
    <name evidence="2" type="ORF">DYBT9275_00724</name>
</gene>
<dbReference type="CDD" id="cd00093">
    <property type="entry name" value="HTH_XRE"/>
    <property type="match status" value="1"/>
</dbReference>
<dbReference type="Proteomes" id="UP000680038">
    <property type="component" value="Unassembled WGS sequence"/>
</dbReference>
<dbReference type="Gene3D" id="1.10.260.40">
    <property type="entry name" value="lambda repressor-like DNA-binding domains"/>
    <property type="match status" value="1"/>
</dbReference>
<dbReference type="GO" id="GO:0003677">
    <property type="term" value="F:DNA binding"/>
    <property type="evidence" value="ECO:0007669"/>
    <property type="project" value="InterPro"/>
</dbReference>
<protein>
    <recommendedName>
        <fullName evidence="1">HTH cro/C1-type domain-containing protein</fullName>
    </recommendedName>
</protein>
<dbReference type="InterPro" id="IPR010982">
    <property type="entry name" value="Lambda_DNA-bd_dom_sf"/>
</dbReference>
<evidence type="ECO:0000259" key="1">
    <source>
        <dbReference type="PROSITE" id="PS50943"/>
    </source>
</evidence>
<evidence type="ECO:0000313" key="3">
    <source>
        <dbReference type="Proteomes" id="UP000680038"/>
    </source>
</evidence>
<dbReference type="InterPro" id="IPR001387">
    <property type="entry name" value="Cro/C1-type_HTH"/>
</dbReference>
<dbReference type="SUPFAM" id="SSF47413">
    <property type="entry name" value="lambda repressor-like DNA-binding domains"/>
    <property type="match status" value="1"/>
</dbReference>
<accession>A0A916N2S0</accession>
<dbReference type="PROSITE" id="PS50943">
    <property type="entry name" value="HTH_CROC1"/>
    <property type="match status" value="1"/>
</dbReference>
<comment type="caution">
    <text evidence="2">The sequence shown here is derived from an EMBL/GenBank/DDBJ whole genome shotgun (WGS) entry which is preliminary data.</text>
</comment>
<organism evidence="2 3">
    <name type="scientific">Dyadobacter helix</name>
    <dbReference type="NCBI Taxonomy" id="2822344"/>
    <lineage>
        <taxon>Bacteria</taxon>
        <taxon>Pseudomonadati</taxon>
        <taxon>Bacteroidota</taxon>
        <taxon>Cytophagia</taxon>
        <taxon>Cytophagales</taxon>
        <taxon>Spirosomataceae</taxon>
        <taxon>Dyadobacter</taxon>
    </lineage>
</organism>
<dbReference type="SMART" id="SM00530">
    <property type="entry name" value="HTH_XRE"/>
    <property type="match status" value="1"/>
</dbReference>
<dbReference type="RefSeq" id="WP_215237450.1">
    <property type="nucleotide sequence ID" value="NZ_CAJRAF010000001.1"/>
</dbReference>
<name>A0A916N2S0_9BACT</name>
<dbReference type="EMBL" id="CAJRAF010000001">
    <property type="protein sequence ID" value="CAG4991311.1"/>
    <property type="molecule type" value="Genomic_DNA"/>
</dbReference>
<keyword evidence="3" id="KW-1185">Reference proteome</keyword>
<reference evidence="2" key="1">
    <citation type="submission" date="2021-04" db="EMBL/GenBank/DDBJ databases">
        <authorList>
            <person name="Rodrigo-Torres L."/>
            <person name="Arahal R. D."/>
            <person name="Lucena T."/>
        </authorList>
    </citation>
    <scope>NUCLEOTIDE SEQUENCE</scope>
    <source>
        <strain evidence="2">CECT 9275</strain>
    </source>
</reference>
<sequence>MEDFYKTLRPIRTLRGMKQQELAFLLNVRQQSISKMEIGLIKISSQTAKKIAVHFGFETKEDMLNFYMSLFNTPLENKKEHE</sequence>
<dbReference type="Pfam" id="PF01381">
    <property type="entry name" value="HTH_3"/>
    <property type="match status" value="1"/>
</dbReference>
<dbReference type="AlphaFoldDB" id="A0A916N2S0"/>
<feature type="domain" description="HTH cro/C1-type" evidence="1">
    <location>
        <begin position="8"/>
        <end position="63"/>
    </location>
</feature>
<evidence type="ECO:0000313" key="2">
    <source>
        <dbReference type="EMBL" id="CAG4991311.1"/>
    </source>
</evidence>